<sequence>MQEVFDTSPVQMWTEMWKGMCILSIFLNILSVFCGLFKYKKVPKSTGWSIRSYEAPRSQNNQTGSHLFCDSHQVLQHFIVDHMDLKVEDKDERCSEDCFRKEEISITGFCERELIEKLMEYSTQPDGPLYTEEHQERPSGLQKSANQIPMSRQFHIAHARSTAKDDRAIGRDQSLFWNNDQGNVKLDNHQEKLMNENQQLRDTTLQQQFDDFKDAYTLTRGRQDVYAEINKLRSHLQREGMLSQNQQNNFENLQK</sequence>
<proteinExistence type="predicted"/>
<dbReference type="EMBL" id="CP092623">
    <property type="protein sequence ID" value="UMM30778.1"/>
    <property type="molecule type" value="Genomic_DNA"/>
</dbReference>
<evidence type="ECO:0000256" key="1">
    <source>
        <dbReference type="SAM" id="Coils"/>
    </source>
</evidence>
<accession>A0AAE9EZN6</accession>
<evidence type="ECO:0000313" key="4">
    <source>
        <dbReference type="Proteomes" id="UP000829354"/>
    </source>
</evidence>
<evidence type="ECO:0000256" key="2">
    <source>
        <dbReference type="SAM" id="Phobius"/>
    </source>
</evidence>
<reference evidence="3 4" key="1">
    <citation type="submission" date="2022-04" db="EMBL/GenBank/DDBJ databases">
        <title>Chromosome-level reference genomes for two strains of Caenorhabditis briggsae: an improved platform for comparative genomics.</title>
        <authorList>
            <person name="Stevens L."/>
            <person name="Andersen E."/>
        </authorList>
    </citation>
    <scope>NUCLEOTIDE SEQUENCE [LARGE SCALE GENOMIC DNA]</scope>
    <source>
        <strain evidence="3">VX34</strain>
        <tissue evidence="3">Whole-organism</tissue>
    </source>
</reference>
<protein>
    <submittedName>
        <fullName evidence="3">Uncharacterized protein</fullName>
    </submittedName>
</protein>
<name>A0AAE9EZN6_CAEBR</name>
<keyword evidence="4" id="KW-1185">Reference proteome</keyword>
<keyword evidence="2" id="KW-0472">Membrane</keyword>
<organism evidence="3 4">
    <name type="scientific">Caenorhabditis briggsae</name>
    <dbReference type="NCBI Taxonomy" id="6238"/>
    <lineage>
        <taxon>Eukaryota</taxon>
        <taxon>Metazoa</taxon>
        <taxon>Ecdysozoa</taxon>
        <taxon>Nematoda</taxon>
        <taxon>Chromadorea</taxon>
        <taxon>Rhabditida</taxon>
        <taxon>Rhabditina</taxon>
        <taxon>Rhabditomorpha</taxon>
        <taxon>Rhabditoidea</taxon>
        <taxon>Rhabditidae</taxon>
        <taxon>Peloderinae</taxon>
        <taxon>Caenorhabditis</taxon>
    </lineage>
</organism>
<keyword evidence="2" id="KW-1133">Transmembrane helix</keyword>
<feature type="transmembrane region" description="Helical" evidence="2">
    <location>
        <begin position="16"/>
        <end position="37"/>
    </location>
</feature>
<evidence type="ECO:0000313" key="3">
    <source>
        <dbReference type="EMBL" id="UMM30778.1"/>
    </source>
</evidence>
<feature type="coiled-coil region" evidence="1">
    <location>
        <begin position="179"/>
        <end position="206"/>
    </location>
</feature>
<keyword evidence="1" id="KW-0175">Coiled coil</keyword>
<dbReference type="Proteomes" id="UP000829354">
    <property type="component" value="Chromosome IV"/>
</dbReference>
<gene>
    <name evidence="3" type="ORF">L5515_012521</name>
</gene>
<keyword evidence="2" id="KW-0812">Transmembrane</keyword>
<dbReference type="AlphaFoldDB" id="A0AAE9EZN6"/>